<evidence type="ECO:0000313" key="3">
    <source>
        <dbReference type="Proteomes" id="UP000015347"/>
    </source>
</evidence>
<evidence type="ECO:0000259" key="1">
    <source>
        <dbReference type="Pfam" id="PF03466"/>
    </source>
</evidence>
<dbReference type="CDD" id="cd05466">
    <property type="entry name" value="PBP2_LTTR_substrate"/>
    <property type="match status" value="1"/>
</dbReference>
<sequence>MLSKRHPLVLGGRLSLYVADLKGERLVLRGACELPYGALRDAGIDIRIAARAERDELAMAFVGRGLGFAIAPRSLASGEVVPVSVADLGLSRQIGLTWKRPEMEAAAEALADILSEIRR</sequence>
<dbReference type="InterPro" id="IPR005119">
    <property type="entry name" value="LysR_subst-bd"/>
</dbReference>
<dbReference type="Gene3D" id="3.40.190.10">
    <property type="entry name" value="Periplasmic binding protein-like II"/>
    <property type="match status" value="1"/>
</dbReference>
<comment type="caution">
    <text evidence="2">The sequence shown here is derived from an EMBL/GenBank/DDBJ whole genome shotgun (WGS) entry which is preliminary data.</text>
</comment>
<organism evidence="2 3">
    <name type="scientific">Salipiger mucosus DSM 16094</name>
    <dbReference type="NCBI Taxonomy" id="1123237"/>
    <lineage>
        <taxon>Bacteria</taxon>
        <taxon>Pseudomonadati</taxon>
        <taxon>Pseudomonadota</taxon>
        <taxon>Alphaproteobacteria</taxon>
        <taxon>Rhodobacterales</taxon>
        <taxon>Roseobacteraceae</taxon>
        <taxon>Salipiger</taxon>
    </lineage>
</organism>
<reference evidence="3" key="1">
    <citation type="journal article" date="2014" name="Stand. Genomic Sci.">
        <title>Genome sequence of the exopolysaccharide-producing Salipiger mucosus type strain (DSM 16094(T)), a moderately halophilic member of the Roseobacter clade.</title>
        <authorList>
            <person name="Riedel T."/>
            <person name="Spring S."/>
            <person name="Fiebig A."/>
            <person name="Petersen J."/>
            <person name="Kyrpides N.C."/>
            <person name="Goker M."/>
            <person name="Klenk H.P."/>
        </authorList>
    </citation>
    <scope>NUCLEOTIDE SEQUENCE [LARGE SCALE GENOMIC DNA]</scope>
    <source>
        <strain evidence="3">DSM 16094</strain>
    </source>
</reference>
<dbReference type="STRING" id="1123237.Salmuc_02888"/>
<keyword evidence="3" id="KW-1185">Reference proteome</keyword>
<dbReference type="Proteomes" id="UP000015347">
    <property type="component" value="Unassembled WGS sequence"/>
</dbReference>
<dbReference type="HOGENOM" id="CLU_2059768_0_0_5"/>
<proteinExistence type="predicted"/>
<name>S9Q4V7_9RHOB</name>
<dbReference type="AlphaFoldDB" id="S9Q4V7"/>
<protein>
    <recommendedName>
        <fullName evidence="1">LysR substrate-binding domain-containing protein</fullName>
    </recommendedName>
</protein>
<gene>
    <name evidence="2" type="ORF">Salmuc_02888</name>
</gene>
<dbReference type="Pfam" id="PF03466">
    <property type="entry name" value="LysR_substrate"/>
    <property type="match status" value="1"/>
</dbReference>
<evidence type="ECO:0000313" key="2">
    <source>
        <dbReference type="EMBL" id="EPX76386.1"/>
    </source>
</evidence>
<dbReference type="EMBL" id="APVH01000050">
    <property type="protein sequence ID" value="EPX76386.1"/>
    <property type="molecule type" value="Genomic_DNA"/>
</dbReference>
<dbReference type="SUPFAM" id="SSF53850">
    <property type="entry name" value="Periplasmic binding protein-like II"/>
    <property type="match status" value="1"/>
</dbReference>
<accession>S9Q4V7</accession>
<feature type="domain" description="LysR substrate-binding" evidence="1">
    <location>
        <begin position="2"/>
        <end position="116"/>
    </location>
</feature>